<dbReference type="InterPro" id="IPR036388">
    <property type="entry name" value="WH-like_DNA-bd_sf"/>
</dbReference>
<dbReference type="PANTHER" id="PTHR33164:SF43">
    <property type="entry name" value="HTH-TYPE TRANSCRIPTIONAL REPRESSOR YETL"/>
    <property type="match status" value="1"/>
</dbReference>
<gene>
    <name evidence="2" type="primary">badR</name>
    <name evidence="2" type="ordered locus">TMO_a0566</name>
</gene>
<dbReference type="Gene3D" id="1.10.10.10">
    <property type="entry name" value="Winged helix-like DNA-binding domain superfamily/Winged helix DNA-binding domain"/>
    <property type="match status" value="1"/>
</dbReference>
<protein>
    <submittedName>
        <fullName evidence="2">MarR family transcriptional regulator</fullName>
    </submittedName>
</protein>
<evidence type="ECO:0000313" key="3">
    <source>
        <dbReference type="Proteomes" id="UP000005258"/>
    </source>
</evidence>
<dbReference type="EMBL" id="CP003237">
    <property type="protein sequence ID" value="AFK55969.1"/>
    <property type="molecule type" value="Genomic_DNA"/>
</dbReference>
<dbReference type="SUPFAM" id="SSF46785">
    <property type="entry name" value="Winged helix' DNA-binding domain"/>
    <property type="match status" value="1"/>
</dbReference>
<reference evidence="2 3" key="1">
    <citation type="journal article" date="2012" name="J. Am. Chem. Soc.">
        <title>Bacterial biosynthesis and maturation of the didemnin anti-cancer agents.</title>
        <authorList>
            <person name="Xu Y."/>
            <person name="Kersten R.D."/>
            <person name="Nam S.J."/>
            <person name="Lu L."/>
            <person name="Al-Suwailem A.M."/>
            <person name="Zheng H."/>
            <person name="Fenical W."/>
            <person name="Dorrestein P.C."/>
            <person name="Moore B.S."/>
            <person name="Qian P.Y."/>
        </authorList>
    </citation>
    <scope>NUCLEOTIDE SEQUENCE [LARGE SCALE GENOMIC DNA]</scope>
    <source>
        <strain evidence="2 3">KA081020-065</strain>
    </source>
</reference>
<dbReference type="InterPro" id="IPR000835">
    <property type="entry name" value="HTH_MarR-typ"/>
</dbReference>
<dbReference type="SMART" id="SM00347">
    <property type="entry name" value="HTH_MARR"/>
    <property type="match status" value="1"/>
</dbReference>
<dbReference type="Proteomes" id="UP000005258">
    <property type="component" value="Plasmid pTM1"/>
</dbReference>
<dbReference type="KEGG" id="tmo:TMO_a0566"/>
<dbReference type="HOGENOM" id="CLU_083287_7_1_5"/>
<name>I3TT81_TISMK</name>
<accession>I3TT81</accession>
<keyword evidence="2" id="KW-0614">Plasmid</keyword>
<feature type="domain" description="HTH marR-type" evidence="1">
    <location>
        <begin position="28"/>
        <end position="162"/>
    </location>
</feature>
<dbReference type="InterPro" id="IPR036390">
    <property type="entry name" value="WH_DNA-bd_sf"/>
</dbReference>
<dbReference type="Pfam" id="PF12802">
    <property type="entry name" value="MarR_2"/>
    <property type="match status" value="1"/>
</dbReference>
<dbReference type="PROSITE" id="PS50995">
    <property type="entry name" value="HTH_MARR_2"/>
    <property type="match status" value="1"/>
</dbReference>
<keyword evidence="3" id="KW-1185">Reference proteome</keyword>
<evidence type="ECO:0000259" key="1">
    <source>
        <dbReference type="PROSITE" id="PS50995"/>
    </source>
</evidence>
<geneLocation type="plasmid" evidence="2 3">
    <name>pTM1</name>
</geneLocation>
<sequence length="180" mass="19945">MGKMASGRDGDREERVVLRGDELERFRQVNLGRLLDEVHMGFDRRALHYLRESGYPMLNAAHTHVLRTMRFEGSTITDMAARAGISKQAMSKLVAAFEEQGFVALAPDPADARSRIVTVTEDGRRLLSLGIQALKRAEADIARVIGGDRLDQLIELLAAAREAGSPDDEAPASAYRRRRS</sequence>
<dbReference type="PANTHER" id="PTHR33164">
    <property type="entry name" value="TRANSCRIPTIONAL REGULATOR, MARR FAMILY"/>
    <property type="match status" value="1"/>
</dbReference>
<organism evidence="2 3">
    <name type="scientific">Tistrella mobilis (strain KA081020-065)</name>
    <dbReference type="NCBI Taxonomy" id="1110502"/>
    <lineage>
        <taxon>Bacteria</taxon>
        <taxon>Pseudomonadati</taxon>
        <taxon>Pseudomonadota</taxon>
        <taxon>Alphaproteobacteria</taxon>
        <taxon>Geminicoccales</taxon>
        <taxon>Geminicoccaceae</taxon>
        <taxon>Tistrella</taxon>
    </lineage>
</organism>
<dbReference type="GO" id="GO:0006950">
    <property type="term" value="P:response to stress"/>
    <property type="evidence" value="ECO:0007669"/>
    <property type="project" value="TreeGrafter"/>
</dbReference>
<proteinExistence type="predicted"/>
<dbReference type="InterPro" id="IPR039422">
    <property type="entry name" value="MarR/SlyA-like"/>
</dbReference>
<dbReference type="AlphaFoldDB" id="I3TT81"/>
<evidence type="ECO:0000313" key="2">
    <source>
        <dbReference type="EMBL" id="AFK55969.1"/>
    </source>
</evidence>
<dbReference type="GO" id="GO:0003700">
    <property type="term" value="F:DNA-binding transcription factor activity"/>
    <property type="evidence" value="ECO:0007669"/>
    <property type="project" value="InterPro"/>
</dbReference>